<keyword evidence="5" id="KW-0812">Transmembrane</keyword>
<evidence type="ECO:0000313" key="10">
    <source>
        <dbReference type="Proteomes" id="UP001595907"/>
    </source>
</evidence>
<evidence type="ECO:0000256" key="7">
    <source>
        <dbReference type="ARBA" id="ARBA00023237"/>
    </source>
</evidence>
<gene>
    <name evidence="9" type="ORF">ACFOWM_07520</name>
</gene>
<dbReference type="InterPro" id="IPR051906">
    <property type="entry name" value="TolC-like"/>
</dbReference>
<evidence type="ECO:0000256" key="1">
    <source>
        <dbReference type="ARBA" id="ARBA00004442"/>
    </source>
</evidence>
<evidence type="ECO:0000256" key="4">
    <source>
        <dbReference type="ARBA" id="ARBA00022452"/>
    </source>
</evidence>
<comment type="similarity">
    <text evidence="2">Belongs to the outer membrane factor (OMF) (TC 1.B.17) family.</text>
</comment>
<dbReference type="SUPFAM" id="SSF56954">
    <property type="entry name" value="Outer membrane efflux proteins (OEP)"/>
    <property type="match status" value="1"/>
</dbReference>
<keyword evidence="10" id="KW-1185">Reference proteome</keyword>
<sequence length="445" mass="50101">MKQQLTKYSMFLCLLLLSNKAIEAQAVNKFSVTQAVDYAKKNSVQVKNALIDYKIQQQTNREITAAAYPQISATGTFQDYLTIPTTLLPAEIAGGPAGTFVPVRFGTKYSATGGFDVQQLLFDGQVFVGLIARGVALDYYAKQQEVTEEMINVNVQKIYYQLVVGKQQMTSIDANIERFEKLLKDTKEIYKQGFAEKLDVDKVSVQLNNLQTEKVKVQSQLDAGNAGLKFLMNMPQKDTLILTDTLSEDMLKDNLLALDYKYENRKEFQLLTLGKKLGEYNVRRYKLSYLPTLAAFASYNKNAQRQKFDFFGDGPWFTTSLIGLRLNVPIFDGFAKSSRVQKAKLQLQQTNNQIEQFKNSVDNDVTQARLKITAAVLTLDAQKKNMILAEKVYGTTKLKYEQGLGTNQEIYNAQAELKVAQNNYYGALYDAVIAKIDFLKATGTL</sequence>
<evidence type="ECO:0000313" key="9">
    <source>
        <dbReference type="EMBL" id="MFC4262720.1"/>
    </source>
</evidence>
<reference evidence="10" key="1">
    <citation type="journal article" date="2019" name="Int. J. Syst. Evol. Microbiol.">
        <title>The Global Catalogue of Microorganisms (GCM) 10K type strain sequencing project: providing services to taxonomists for standard genome sequencing and annotation.</title>
        <authorList>
            <consortium name="The Broad Institute Genomics Platform"/>
            <consortium name="The Broad Institute Genome Sequencing Center for Infectious Disease"/>
            <person name="Wu L."/>
            <person name="Ma J."/>
        </authorList>
    </citation>
    <scope>NUCLEOTIDE SEQUENCE [LARGE SCALE GENOMIC DNA]</scope>
    <source>
        <strain evidence="10">CECT 8289</strain>
    </source>
</reference>
<dbReference type="PANTHER" id="PTHR30026">
    <property type="entry name" value="OUTER MEMBRANE PROTEIN TOLC"/>
    <property type="match status" value="1"/>
</dbReference>
<keyword evidence="3" id="KW-0813">Transport</keyword>
<name>A0ABV8QSV1_9BACT</name>
<keyword evidence="8" id="KW-0732">Signal</keyword>
<keyword evidence="6" id="KW-0472">Membrane</keyword>
<keyword evidence="7" id="KW-0998">Cell outer membrane</keyword>
<proteinExistence type="inferred from homology"/>
<feature type="signal peptide" evidence="8">
    <location>
        <begin position="1"/>
        <end position="23"/>
    </location>
</feature>
<dbReference type="EMBL" id="JBHSCZ010000002">
    <property type="protein sequence ID" value="MFC4262720.1"/>
    <property type="molecule type" value="Genomic_DNA"/>
</dbReference>
<comment type="caution">
    <text evidence="9">The sequence shown here is derived from an EMBL/GenBank/DDBJ whole genome shotgun (WGS) entry which is preliminary data.</text>
</comment>
<dbReference type="InterPro" id="IPR003423">
    <property type="entry name" value="OMP_efflux"/>
</dbReference>
<dbReference type="Proteomes" id="UP001595907">
    <property type="component" value="Unassembled WGS sequence"/>
</dbReference>
<organism evidence="9 10">
    <name type="scientific">Ferruginibacter yonginensis</name>
    <dbReference type="NCBI Taxonomy" id="1310416"/>
    <lineage>
        <taxon>Bacteria</taxon>
        <taxon>Pseudomonadati</taxon>
        <taxon>Bacteroidota</taxon>
        <taxon>Chitinophagia</taxon>
        <taxon>Chitinophagales</taxon>
        <taxon>Chitinophagaceae</taxon>
        <taxon>Ferruginibacter</taxon>
    </lineage>
</organism>
<keyword evidence="4" id="KW-1134">Transmembrane beta strand</keyword>
<accession>A0ABV8QSV1</accession>
<evidence type="ECO:0000256" key="2">
    <source>
        <dbReference type="ARBA" id="ARBA00007613"/>
    </source>
</evidence>
<feature type="chain" id="PRO_5046124039" evidence="8">
    <location>
        <begin position="24"/>
        <end position="445"/>
    </location>
</feature>
<evidence type="ECO:0000256" key="5">
    <source>
        <dbReference type="ARBA" id="ARBA00022692"/>
    </source>
</evidence>
<evidence type="ECO:0000256" key="6">
    <source>
        <dbReference type="ARBA" id="ARBA00023136"/>
    </source>
</evidence>
<dbReference type="Pfam" id="PF02321">
    <property type="entry name" value="OEP"/>
    <property type="match status" value="1"/>
</dbReference>
<dbReference type="PANTHER" id="PTHR30026:SF20">
    <property type="entry name" value="OUTER MEMBRANE PROTEIN TOLC"/>
    <property type="match status" value="1"/>
</dbReference>
<evidence type="ECO:0000256" key="8">
    <source>
        <dbReference type="SAM" id="SignalP"/>
    </source>
</evidence>
<dbReference type="RefSeq" id="WP_379708441.1">
    <property type="nucleotide sequence ID" value="NZ_JBHSCZ010000002.1"/>
</dbReference>
<comment type="subcellular location">
    <subcellularLocation>
        <location evidence="1">Cell outer membrane</location>
    </subcellularLocation>
</comment>
<protein>
    <submittedName>
        <fullName evidence="9">TolC family protein</fullName>
    </submittedName>
</protein>
<dbReference type="Gene3D" id="1.20.1600.10">
    <property type="entry name" value="Outer membrane efflux proteins (OEP)"/>
    <property type="match status" value="1"/>
</dbReference>
<evidence type="ECO:0000256" key="3">
    <source>
        <dbReference type="ARBA" id="ARBA00022448"/>
    </source>
</evidence>